<evidence type="ECO:0000313" key="2">
    <source>
        <dbReference type="Proteomes" id="UP001172386"/>
    </source>
</evidence>
<evidence type="ECO:0000313" key="1">
    <source>
        <dbReference type="EMBL" id="KAJ9653885.1"/>
    </source>
</evidence>
<name>A0ACC3A1A6_9EURO</name>
<proteinExistence type="predicted"/>
<keyword evidence="2" id="KW-1185">Reference proteome</keyword>
<organism evidence="1 2">
    <name type="scientific">Neophaeococcomyces mojaviensis</name>
    <dbReference type="NCBI Taxonomy" id="3383035"/>
    <lineage>
        <taxon>Eukaryota</taxon>
        <taxon>Fungi</taxon>
        <taxon>Dikarya</taxon>
        <taxon>Ascomycota</taxon>
        <taxon>Pezizomycotina</taxon>
        <taxon>Eurotiomycetes</taxon>
        <taxon>Chaetothyriomycetidae</taxon>
        <taxon>Chaetothyriales</taxon>
        <taxon>Chaetothyriales incertae sedis</taxon>
        <taxon>Neophaeococcomyces</taxon>
    </lineage>
</organism>
<protein>
    <submittedName>
        <fullName evidence="1">Uncharacterized protein</fullName>
    </submittedName>
</protein>
<sequence>MERTTKLYELSDTSASAYGDERSDALPGHSTHEFAQKVPEGAQELPETDSLRSISRSAPSYTEKTAVLDHSSGPKVPATQGSDGLISYDESFGIGYGVNVKDDGRIDVDIHSKLVSTLAYWYPNRLQQGTDDRTHVPPHDTKSDFKPDDATRLNIVIQVVGSRGDVQPFVALGTELQQYGHRIRIATHNVFEGFVRDAGLEFYPIGGDPTELMAYMVKNPGLIPNMKSLQAGEIERKQMMVLTMLEGFWESCVRPDMSTGRPFVADAIIANPPSFAHVHCAQALGVPVHIMFTMPWSSTTAFPHPLVNLKGADVEEGMMNYFSYGVVEWLTWQGLGHMINRWRRSIDLEDVLMFDGPMLVDTLKVPHTYCWSPALVPKPGDWPTHIDVCGFFFRDPPIYEPPAELSAFLASGPKPVYIGFGSIVLDDPESMSAIILEAVRVAGVRAIISKGWSNLTGAPSDQIYYIGDCPHEWLFQHVAAVVHHGGAGTTACGLKYGVPTTIIPFFGDQPFWGHMVAKAGAGPSPIHHTMLTATNLSSAIRYCLSENAIAAAQTLANGLQTESGVTAAAQSFHRHLPKTEMQCDLLPEHPAVWVYKRKGKRLRLSKIAAHVLVTHEEIQTKHLSTYESKPVTIEATRRDPVSGGASAVMATAVDMTGSITGMVTKPIEEYRVEKHRREFKKKLDDSGSGSASLNVPASATSEQSERVSVRSVTEPESSLSGKMAAASAKSIAGIFPTALKGMTVNIPLAITEGLKSVPGHYNGDIRSHGPVTDMRSGAVVAGKTFAWGMIDGVSDLFVQPYKGARKEGAIGALKGVGKGVTSLTAKSGAGMFGLFAYNSQGIAKSLHTAFHGKTRKVIHEERLKEGDWLCQAVSAADKEAVVVAFKEWSSRI</sequence>
<reference evidence="1" key="1">
    <citation type="submission" date="2022-10" db="EMBL/GenBank/DDBJ databases">
        <title>Culturing micro-colonial fungi from biological soil crusts in the Mojave desert and describing Neophaeococcomyces mojavensis, and introducing the new genera and species Taxawa tesnikishii.</title>
        <authorList>
            <person name="Kurbessoian T."/>
            <person name="Stajich J.E."/>
        </authorList>
    </citation>
    <scope>NUCLEOTIDE SEQUENCE</scope>
    <source>
        <strain evidence="1">JES_112</strain>
    </source>
</reference>
<dbReference type="EMBL" id="JAPDRQ010000138">
    <property type="protein sequence ID" value="KAJ9653885.1"/>
    <property type="molecule type" value="Genomic_DNA"/>
</dbReference>
<accession>A0ACC3A1A6</accession>
<gene>
    <name evidence="1" type="ORF">H2198_006994</name>
</gene>
<comment type="caution">
    <text evidence="1">The sequence shown here is derived from an EMBL/GenBank/DDBJ whole genome shotgun (WGS) entry which is preliminary data.</text>
</comment>
<dbReference type="Proteomes" id="UP001172386">
    <property type="component" value="Unassembled WGS sequence"/>
</dbReference>